<comment type="similarity">
    <text evidence="1 4">Belongs to the glycosyl hydrolase 5 (cellulase A) family.</text>
</comment>
<dbReference type="InterPro" id="IPR017853">
    <property type="entry name" value="GH"/>
</dbReference>
<evidence type="ECO:0000256" key="4">
    <source>
        <dbReference type="RuleBase" id="RU361153"/>
    </source>
</evidence>
<reference evidence="6" key="1">
    <citation type="submission" date="2023-06" db="EMBL/GenBank/DDBJ databases">
        <authorList>
            <person name="Kurt Z."/>
        </authorList>
    </citation>
    <scope>NUCLEOTIDE SEQUENCE</scope>
</reference>
<dbReference type="InterPro" id="IPR052066">
    <property type="entry name" value="Glycosphingolipid_Hydrolases"/>
</dbReference>
<proteinExistence type="inferred from homology"/>
<dbReference type="InterPro" id="IPR001547">
    <property type="entry name" value="Glyco_hydro_5"/>
</dbReference>
<reference evidence="7 8" key="2">
    <citation type="submission" date="2024-07" db="EMBL/GenBank/DDBJ databases">
        <authorList>
            <person name="Akdeniz Z."/>
        </authorList>
    </citation>
    <scope>NUCLEOTIDE SEQUENCE [LARGE SCALE GENOMIC DNA]</scope>
</reference>
<dbReference type="InterPro" id="IPR013780">
    <property type="entry name" value="Glyco_hydro_b"/>
</dbReference>
<keyword evidence="3 4" id="KW-0326">Glycosidase</keyword>
<evidence type="ECO:0000259" key="5">
    <source>
        <dbReference type="Pfam" id="PF00150"/>
    </source>
</evidence>
<evidence type="ECO:0000313" key="7">
    <source>
        <dbReference type="EMBL" id="CAL6009205.1"/>
    </source>
</evidence>
<comment type="caution">
    <text evidence="6">The sequence shown here is derived from an EMBL/GenBank/DDBJ whole genome shotgun (WGS) entry which is preliminary data.</text>
</comment>
<evidence type="ECO:0000256" key="1">
    <source>
        <dbReference type="ARBA" id="ARBA00005641"/>
    </source>
</evidence>
<sequence>MIIFLNIINYVTIDPLTNNYVTEDKRQIIFHGVNAVKKEFPYIPEINANKQDYNTTIIKKDIDFLKAHGFNMVRLGVMWPGVFPAQDQINTTYLDEMTKLVNTLGENGIYTQVDMHQDLLSAFTCGEGIPDWAVSYQREGIKNFPMPKYAEYERNTDTHYIDKKLCFSQGFANYYDSDLVGNMIECLYASDCNPFQSYTDPTAAPEKTLILREELIKFWVAVADNFKDNHFVIGYDLMNEPVAGNKNEHFDLWKNTTKFDETVLTPFYQAIMTAIWKVDTNHIIFFEPTIMAMAKPPGFPKNGPGSLVNIPSTSQSYAWHLYCMTVDSNGEPQMPEKLCSVVDDLWFEKRVKNGRELNLNGMVNEFGAVPNTDKFWPTLRHEIQLFGKEGMSWAYWAFKPFGDITTAFNEVEGLNEGLFNSNMTVQKEKVKILSHPYVQVCAGELSVNQFDFAKGTLTIKMKAGKVGEYSEVVVGSLWNGFGRGGKIIQGNTHIQRVDGKVLLHNIVEGEQVEIQLW</sequence>
<name>A0AA86RF98_9EUKA</name>
<dbReference type="PANTHER" id="PTHR31308">
    <property type="match status" value="1"/>
</dbReference>
<evidence type="ECO:0000256" key="3">
    <source>
        <dbReference type="ARBA" id="ARBA00023295"/>
    </source>
</evidence>
<accession>A0AA86RF98</accession>
<dbReference type="Pfam" id="PF00150">
    <property type="entry name" value="Cellulase"/>
    <property type="match status" value="1"/>
</dbReference>
<keyword evidence="8" id="KW-1185">Reference proteome</keyword>
<gene>
    <name evidence="7" type="ORF">HINF_LOCUS21486</name>
    <name evidence="6" type="ORF">HINF_LOCUS53665</name>
</gene>
<dbReference type="EMBL" id="CATOUU010000998">
    <property type="protein sequence ID" value="CAI9966020.1"/>
    <property type="molecule type" value="Genomic_DNA"/>
</dbReference>
<dbReference type="InterPro" id="IPR018087">
    <property type="entry name" value="Glyco_hydro_5_CS"/>
</dbReference>
<evidence type="ECO:0000256" key="2">
    <source>
        <dbReference type="ARBA" id="ARBA00022801"/>
    </source>
</evidence>
<evidence type="ECO:0000313" key="8">
    <source>
        <dbReference type="Proteomes" id="UP001642409"/>
    </source>
</evidence>
<keyword evidence="2 4" id="KW-0378">Hydrolase</keyword>
<evidence type="ECO:0000313" key="6">
    <source>
        <dbReference type="EMBL" id="CAI9966020.1"/>
    </source>
</evidence>
<organism evidence="6">
    <name type="scientific">Hexamita inflata</name>
    <dbReference type="NCBI Taxonomy" id="28002"/>
    <lineage>
        <taxon>Eukaryota</taxon>
        <taxon>Metamonada</taxon>
        <taxon>Diplomonadida</taxon>
        <taxon>Hexamitidae</taxon>
        <taxon>Hexamitinae</taxon>
        <taxon>Hexamita</taxon>
    </lineage>
</organism>
<dbReference type="GO" id="GO:0004553">
    <property type="term" value="F:hydrolase activity, hydrolyzing O-glycosyl compounds"/>
    <property type="evidence" value="ECO:0007669"/>
    <property type="project" value="InterPro"/>
</dbReference>
<dbReference type="AlphaFoldDB" id="A0AA86RF98"/>
<dbReference type="Gene3D" id="2.60.40.1180">
    <property type="entry name" value="Golgi alpha-mannosidase II"/>
    <property type="match status" value="1"/>
</dbReference>
<dbReference type="PROSITE" id="PS00659">
    <property type="entry name" value="GLYCOSYL_HYDROL_F5"/>
    <property type="match status" value="1"/>
</dbReference>
<protein>
    <recommendedName>
        <fullName evidence="5">Glycoside hydrolase family 5 domain-containing protein</fullName>
    </recommendedName>
</protein>
<dbReference type="PANTHER" id="PTHR31308:SF3">
    <property type="entry name" value="ENDOGLYCOCERAMIDASE"/>
    <property type="match status" value="1"/>
</dbReference>
<dbReference type="Gene3D" id="3.20.20.80">
    <property type="entry name" value="Glycosidases"/>
    <property type="match status" value="1"/>
</dbReference>
<dbReference type="EMBL" id="CAXDID020000059">
    <property type="protein sequence ID" value="CAL6009205.1"/>
    <property type="molecule type" value="Genomic_DNA"/>
</dbReference>
<dbReference type="SUPFAM" id="SSF51445">
    <property type="entry name" value="(Trans)glycosidases"/>
    <property type="match status" value="1"/>
</dbReference>
<dbReference type="Proteomes" id="UP001642409">
    <property type="component" value="Unassembled WGS sequence"/>
</dbReference>
<dbReference type="GO" id="GO:0000272">
    <property type="term" value="P:polysaccharide catabolic process"/>
    <property type="evidence" value="ECO:0007669"/>
    <property type="project" value="InterPro"/>
</dbReference>
<feature type="domain" description="Glycoside hydrolase family 5" evidence="5">
    <location>
        <begin position="52"/>
        <end position="400"/>
    </location>
</feature>